<protein>
    <submittedName>
        <fullName evidence="2">Uncharacterized protein</fullName>
    </submittedName>
</protein>
<reference evidence="2" key="1">
    <citation type="submission" date="2018-10" db="EMBL/GenBank/DDBJ databases">
        <title>Population genomic analysis revealed the cold adaptation of white poplar.</title>
        <authorList>
            <person name="Liu Y.-J."/>
        </authorList>
    </citation>
    <scope>NUCLEOTIDE SEQUENCE [LARGE SCALE GENOMIC DNA]</scope>
    <source>
        <strain evidence="2">PAL-ZL1</strain>
    </source>
</reference>
<comment type="caution">
    <text evidence="2">The sequence shown here is derived from an EMBL/GenBank/DDBJ whole genome shotgun (WGS) entry which is preliminary data.</text>
</comment>
<accession>A0A4U5N8B6</accession>
<dbReference type="EMBL" id="RCHU01001115">
    <property type="protein sequence ID" value="TKR78392.1"/>
    <property type="molecule type" value="Genomic_DNA"/>
</dbReference>
<feature type="compositionally biased region" description="Polar residues" evidence="1">
    <location>
        <begin position="142"/>
        <end position="155"/>
    </location>
</feature>
<name>A0A4U5N8B6_POPAL</name>
<proteinExistence type="predicted"/>
<feature type="region of interest" description="Disordered" evidence="1">
    <location>
        <begin position="122"/>
        <end position="155"/>
    </location>
</feature>
<organism evidence="2">
    <name type="scientific">Populus alba</name>
    <name type="common">White poplar</name>
    <dbReference type="NCBI Taxonomy" id="43335"/>
    <lineage>
        <taxon>Eukaryota</taxon>
        <taxon>Viridiplantae</taxon>
        <taxon>Streptophyta</taxon>
        <taxon>Embryophyta</taxon>
        <taxon>Tracheophyta</taxon>
        <taxon>Spermatophyta</taxon>
        <taxon>Magnoliopsida</taxon>
        <taxon>eudicotyledons</taxon>
        <taxon>Gunneridae</taxon>
        <taxon>Pentapetalae</taxon>
        <taxon>rosids</taxon>
        <taxon>fabids</taxon>
        <taxon>Malpighiales</taxon>
        <taxon>Salicaceae</taxon>
        <taxon>Saliceae</taxon>
        <taxon>Populus</taxon>
    </lineage>
</organism>
<evidence type="ECO:0000313" key="2">
    <source>
        <dbReference type="EMBL" id="TKR78392.1"/>
    </source>
</evidence>
<gene>
    <name evidence="2" type="ORF">D5086_0000282640</name>
</gene>
<evidence type="ECO:0000256" key="1">
    <source>
        <dbReference type="SAM" id="MobiDB-lite"/>
    </source>
</evidence>
<sequence length="155" mass="17027">MGTNEAWMRSGAGTVQLRSVLAPSGTQQGTTNDQHQDESHACCRIFLLANEWLGAGGFSCFPRSIMISNRQDFVTIDGKAEEWLVIIDGKGGIIISEKLDRDHEVVNLGKSVLLRIFSISRKKDDKGGGEEEEEEEGKDNTLYDSLQANGKCNHA</sequence>
<dbReference type="AlphaFoldDB" id="A0A4U5N8B6"/>